<feature type="transmembrane region" description="Helical" evidence="1">
    <location>
        <begin position="38"/>
        <end position="61"/>
    </location>
</feature>
<reference evidence="2 3" key="1">
    <citation type="submission" date="2020-05" db="EMBL/GenBank/DDBJ databases">
        <title>MicrobeNet Type strains.</title>
        <authorList>
            <person name="Nicholson A.C."/>
        </authorList>
    </citation>
    <scope>NUCLEOTIDE SEQUENCE [LARGE SCALE GENOMIC DNA]</scope>
    <source>
        <strain evidence="2 3">JCM 3224</strain>
    </source>
</reference>
<evidence type="ECO:0000313" key="2">
    <source>
        <dbReference type="EMBL" id="NNH70973.1"/>
    </source>
</evidence>
<keyword evidence="1" id="KW-0472">Membrane</keyword>
<keyword evidence="1" id="KW-1133">Transmembrane helix</keyword>
<evidence type="ECO:0000256" key="1">
    <source>
        <dbReference type="SAM" id="Phobius"/>
    </source>
</evidence>
<dbReference type="AlphaFoldDB" id="A0A849BWJ7"/>
<dbReference type="Proteomes" id="UP000586827">
    <property type="component" value="Unassembled WGS sequence"/>
</dbReference>
<protein>
    <recommendedName>
        <fullName evidence="4">Mce-associated membrane protein</fullName>
    </recommendedName>
</protein>
<dbReference type="EMBL" id="JABELX010000004">
    <property type="protein sequence ID" value="NNH70973.1"/>
    <property type="molecule type" value="Genomic_DNA"/>
</dbReference>
<proteinExistence type="predicted"/>
<sequence>MQVLEKESVSASEDVAQTSAKPVARRRPRLLVLGKRQALAVALALVLCLAGTGSACAYFAITKHSAAAAADSERAAQADREAATKAGSDFLTTMFTVDKGSLDRWDAMVVGATTDAMHPQLVQWRGVLEKLVGANVEMSSKVTSIGVRQQTGPAVTLIAVIESTGRTDPDAQPGTSSSAALIELRQIDGRWKVQSYGPAGAPSH</sequence>
<keyword evidence="1" id="KW-0812">Transmembrane</keyword>
<name>A0A849BWJ7_9NOCA</name>
<evidence type="ECO:0000313" key="3">
    <source>
        <dbReference type="Proteomes" id="UP000586827"/>
    </source>
</evidence>
<gene>
    <name evidence="2" type="ORF">HLB23_14060</name>
</gene>
<accession>A0A849BWJ7</accession>
<organism evidence="2 3">
    <name type="scientific">Nocardia uniformis</name>
    <dbReference type="NCBI Taxonomy" id="53432"/>
    <lineage>
        <taxon>Bacteria</taxon>
        <taxon>Bacillati</taxon>
        <taxon>Actinomycetota</taxon>
        <taxon>Actinomycetes</taxon>
        <taxon>Mycobacteriales</taxon>
        <taxon>Nocardiaceae</taxon>
        <taxon>Nocardia</taxon>
    </lineage>
</organism>
<keyword evidence="3" id="KW-1185">Reference proteome</keyword>
<evidence type="ECO:0008006" key="4">
    <source>
        <dbReference type="Google" id="ProtNLM"/>
    </source>
</evidence>
<comment type="caution">
    <text evidence="2">The sequence shown here is derived from an EMBL/GenBank/DDBJ whole genome shotgun (WGS) entry which is preliminary data.</text>
</comment>
<dbReference type="RefSeq" id="WP_067523182.1">
    <property type="nucleotide sequence ID" value="NZ_JABELX010000004.1"/>
</dbReference>